<evidence type="ECO:0000313" key="3">
    <source>
        <dbReference type="EMBL" id="SFW66881.1"/>
    </source>
</evidence>
<dbReference type="Proteomes" id="UP000182680">
    <property type="component" value="Unassembled WGS sequence"/>
</dbReference>
<dbReference type="SFLD" id="SFLDG01138">
    <property type="entry name" value="C1.6.2:_Deoxy-d-mannose-octulo"/>
    <property type="match status" value="1"/>
</dbReference>
<dbReference type="GO" id="GO:0097367">
    <property type="term" value="F:carbohydrate derivative binding"/>
    <property type="evidence" value="ECO:0007669"/>
    <property type="project" value="InterPro"/>
</dbReference>
<feature type="domain" description="SIS" evidence="2">
    <location>
        <begin position="33"/>
        <end position="213"/>
    </location>
</feature>
<dbReference type="EMBL" id="FPIW01000059">
    <property type="protein sequence ID" value="SFW66881.1"/>
    <property type="molecule type" value="Genomic_DNA"/>
</dbReference>
<protein>
    <submittedName>
        <fullName evidence="3">3-deoxy-D-manno-octulosonate 8-phosphate phosphatase, YrbI family</fullName>
    </submittedName>
</protein>
<accession>A0AA94HUK9</accession>
<gene>
    <name evidence="3" type="ORF">SAMN02910291_02406</name>
</gene>
<name>A0AA94HUK9_DESDE</name>
<comment type="caution">
    <text evidence="3">The sequence shown here is derived from an EMBL/GenBank/DDBJ whole genome shotgun (WGS) entry which is preliminary data.</text>
</comment>
<dbReference type="CDD" id="cd05006">
    <property type="entry name" value="SIS_GmhA"/>
    <property type="match status" value="1"/>
</dbReference>
<dbReference type="Pfam" id="PF08282">
    <property type="entry name" value="Hydrolase_3"/>
    <property type="match status" value="1"/>
</dbReference>
<dbReference type="RefSeq" id="WP_083577966.1">
    <property type="nucleotide sequence ID" value="NZ_FPIW01000059.1"/>
</dbReference>
<dbReference type="InterPro" id="IPR050099">
    <property type="entry name" value="SIS_GmhA/DiaA_subfam"/>
</dbReference>
<dbReference type="InterPro" id="IPR001347">
    <property type="entry name" value="SIS_dom"/>
</dbReference>
<dbReference type="Pfam" id="PF13580">
    <property type="entry name" value="SIS_2"/>
    <property type="match status" value="2"/>
</dbReference>
<dbReference type="InterPro" id="IPR023214">
    <property type="entry name" value="HAD_sf"/>
</dbReference>
<dbReference type="InterPro" id="IPR036412">
    <property type="entry name" value="HAD-like_sf"/>
</dbReference>
<dbReference type="Gene3D" id="3.40.50.10490">
    <property type="entry name" value="Glucose-6-phosphate isomerase like protein, domain 1"/>
    <property type="match status" value="1"/>
</dbReference>
<dbReference type="SFLD" id="SFLDG01136">
    <property type="entry name" value="C1.6:_Phosphoserine_Phosphatas"/>
    <property type="match status" value="1"/>
</dbReference>
<dbReference type="PROSITE" id="PS51464">
    <property type="entry name" value="SIS"/>
    <property type="match status" value="1"/>
</dbReference>
<evidence type="ECO:0000313" key="4">
    <source>
        <dbReference type="Proteomes" id="UP000182680"/>
    </source>
</evidence>
<dbReference type="InterPro" id="IPR046348">
    <property type="entry name" value="SIS_dom_sf"/>
</dbReference>
<dbReference type="AlphaFoldDB" id="A0AA94HUK9"/>
<evidence type="ECO:0000256" key="1">
    <source>
        <dbReference type="ARBA" id="ARBA00005893"/>
    </source>
</evidence>
<dbReference type="SFLD" id="SFLDS00003">
    <property type="entry name" value="Haloacid_Dehalogenase"/>
    <property type="match status" value="1"/>
</dbReference>
<dbReference type="Gene3D" id="3.40.50.1000">
    <property type="entry name" value="HAD superfamily/HAD-like"/>
    <property type="match status" value="1"/>
</dbReference>
<dbReference type="GO" id="GO:1901135">
    <property type="term" value="P:carbohydrate derivative metabolic process"/>
    <property type="evidence" value="ECO:0007669"/>
    <property type="project" value="InterPro"/>
</dbReference>
<dbReference type="SUPFAM" id="SSF53697">
    <property type="entry name" value="SIS domain"/>
    <property type="match status" value="1"/>
</dbReference>
<comment type="similarity">
    <text evidence="1">Belongs to the KdsC family.</text>
</comment>
<dbReference type="PANTHER" id="PTHR30390">
    <property type="entry name" value="SEDOHEPTULOSE 7-PHOSPHATE ISOMERASE / DNAA INITIATOR-ASSOCIATING FACTOR FOR REPLICATION INITIATION"/>
    <property type="match status" value="1"/>
</dbReference>
<dbReference type="InterPro" id="IPR035461">
    <property type="entry name" value="GmhA/DiaA"/>
</dbReference>
<organism evidence="3 4">
    <name type="scientific">Desulfovibrio desulfuricans</name>
    <dbReference type="NCBI Taxonomy" id="876"/>
    <lineage>
        <taxon>Bacteria</taxon>
        <taxon>Pseudomonadati</taxon>
        <taxon>Thermodesulfobacteriota</taxon>
        <taxon>Desulfovibrionia</taxon>
        <taxon>Desulfovibrionales</taxon>
        <taxon>Desulfovibrionaceae</taxon>
        <taxon>Desulfovibrio</taxon>
    </lineage>
</organism>
<dbReference type="PANTHER" id="PTHR30390:SF6">
    <property type="entry name" value="DNAA INITIATOR-ASSOCIATING PROTEIN DIAA"/>
    <property type="match status" value="1"/>
</dbReference>
<sequence>MQRLIHKHWQRLIARFPQWEQAQAPFAKAMQLLAECTARQRKILICGNGGSAAAAEHIVDELMKSFILNRSLPQGFLRRLADAYPAHIEELSALQGGIAAISLVSGVALPTAFANDVNGDLSFAQQVYALANPGDIVLGISTSGNSANVNHALRVARLLSCTTIGLTGCDGGEMAELLDAELRYPSDIAAHVQELHLPMYHTLCTCLKEYVFGSQPAAAPAVPLCTTHDISHSPLRRPGIKANMPPRVDLLIFDFDGVFTDNIVRVDQHGHEAVYCSRSDSLGVDMLRAAHIPMLILSTETSPVVRARADKMRIPVEQGCGDKAAFLAAFMREHTLTPHNVIYMGNDVNDLAAMRLAGYVAAPRDAHPAVLKIAHIVTAAPGGKGAVREICDRILAAHACHARQRSI</sequence>
<reference evidence="4" key="1">
    <citation type="submission" date="2016-11" db="EMBL/GenBank/DDBJ databases">
        <authorList>
            <person name="Jaros S."/>
            <person name="Januszkiewicz K."/>
            <person name="Wedrychowicz H."/>
        </authorList>
    </citation>
    <scope>NUCLEOTIDE SEQUENCE [LARGE SCALE GENOMIC DNA]</scope>
    <source>
        <strain evidence="4">DSM 7057</strain>
    </source>
</reference>
<dbReference type="GO" id="GO:0016788">
    <property type="term" value="F:hydrolase activity, acting on ester bonds"/>
    <property type="evidence" value="ECO:0007669"/>
    <property type="project" value="InterPro"/>
</dbReference>
<evidence type="ECO:0000259" key="2">
    <source>
        <dbReference type="PROSITE" id="PS51464"/>
    </source>
</evidence>
<proteinExistence type="inferred from homology"/>
<dbReference type="InterPro" id="IPR010023">
    <property type="entry name" value="KdsC_fam"/>
</dbReference>
<dbReference type="SUPFAM" id="SSF56784">
    <property type="entry name" value="HAD-like"/>
    <property type="match status" value="1"/>
</dbReference>